<feature type="domain" description="Transcriptional repressor PaaX-like N-terminal" evidence="1">
    <location>
        <begin position="3"/>
        <end position="57"/>
    </location>
</feature>
<dbReference type="GO" id="GO:0006351">
    <property type="term" value="P:DNA-templated transcription"/>
    <property type="evidence" value="ECO:0007669"/>
    <property type="project" value="InterPro"/>
</dbReference>
<protein>
    <submittedName>
        <fullName evidence="4">Phenylacetic acid-responsive transcriptional repressor</fullName>
    </submittedName>
</protein>
<dbReference type="RefSeq" id="WP_009072192.1">
    <property type="nucleotide sequence ID" value="NZ_JH597761.1"/>
</dbReference>
<dbReference type="Gene3D" id="3.30.70.2650">
    <property type="match status" value="1"/>
</dbReference>
<dbReference type="InterPro" id="IPR012906">
    <property type="entry name" value="PaaX-like_N"/>
</dbReference>
<dbReference type="Gene3D" id="1.10.10.10">
    <property type="entry name" value="Winged helix-like DNA-binding domain superfamily/Winged helix DNA-binding domain"/>
    <property type="match status" value="1"/>
</dbReference>
<dbReference type="AlphaFoldDB" id="H2C4Z1"/>
<reference evidence="4 5" key="1">
    <citation type="submission" date="2012-01" db="EMBL/GenBank/DDBJ databases">
        <title>Improved High-Quality Draft sequence of Metallosphaera yellowstonensis MK1.</title>
        <authorList>
            <consortium name="US DOE Joint Genome Institute"/>
            <person name="Lucas S."/>
            <person name="Han J."/>
            <person name="Cheng J.-F."/>
            <person name="Goodwin L."/>
            <person name="Pitluck S."/>
            <person name="Peters L."/>
            <person name="Teshima H."/>
            <person name="Detter J.C."/>
            <person name="Han C."/>
            <person name="Tapia R."/>
            <person name="Land M."/>
            <person name="Hauser L."/>
            <person name="Kyrpides N."/>
            <person name="Kozubal M."/>
            <person name="Macur R.E."/>
            <person name="Jay Z."/>
            <person name="Inskeep W."/>
            <person name="Woyke T."/>
        </authorList>
    </citation>
    <scope>NUCLEOTIDE SEQUENCE [LARGE SCALE GENOMIC DNA]</scope>
    <source>
        <strain evidence="4 5">MK1</strain>
    </source>
</reference>
<dbReference type="EMBL" id="JH597761">
    <property type="protein sequence ID" value="EHP71082.1"/>
    <property type="molecule type" value="Genomic_DNA"/>
</dbReference>
<dbReference type="Gene3D" id="1.20.58.1460">
    <property type="match status" value="1"/>
</dbReference>
<evidence type="ECO:0000313" key="4">
    <source>
        <dbReference type="EMBL" id="EHP71082.1"/>
    </source>
</evidence>
<dbReference type="InterPro" id="IPR013225">
    <property type="entry name" value="PaaX_C"/>
</dbReference>
<keyword evidence="5" id="KW-1185">Reference proteome</keyword>
<name>H2C4Z1_9CREN</name>
<dbReference type="InterPro" id="IPR011965">
    <property type="entry name" value="PaaX_trns_reg"/>
</dbReference>
<dbReference type="HOGENOM" id="CLU_067515_2_0_2"/>
<dbReference type="Pfam" id="PF08223">
    <property type="entry name" value="PaaX_C"/>
    <property type="match status" value="1"/>
</dbReference>
<evidence type="ECO:0000259" key="3">
    <source>
        <dbReference type="Pfam" id="PF20803"/>
    </source>
</evidence>
<feature type="domain" description="Transcriptional repressor PaaX-like C-terminal" evidence="2">
    <location>
        <begin position="171"/>
        <end position="254"/>
    </location>
</feature>
<evidence type="ECO:0000259" key="2">
    <source>
        <dbReference type="Pfam" id="PF08223"/>
    </source>
</evidence>
<organism evidence="4 5">
    <name type="scientific">Metallosphaera yellowstonensis MK1</name>
    <dbReference type="NCBI Taxonomy" id="671065"/>
    <lineage>
        <taxon>Archaea</taxon>
        <taxon>Thermoproteota</taxon>
        <taxon>Thermoprotei</taxon>
        <taxon>Sulfolobales</taxon>
        <taxon>Sulfolobaceae</taxon>
        <taxon>Metallosphaera</taxon>
    </lineage>
</organism>
<dbReference type="Pfam" id="PF20803">
    <property type="entry name" value="PaaX_M"/>
    <property type="match status" value="1"/>
</dbReference>
<dbReference type="PANTHER" id="PTHR30319">
    <property type="entry name" value="PHENYLACETIC ACID REGULATOR-RELATED TRANSCRIPTIONAL REPRESSOR"/>
    <property type="match status" value="1"/>
</dbReference>
<evidence type="ECO:0000313" key="5">
    <source>
        <dbReference type="Proteomes" id="UP000003980"/>
    </source>
</evidence>
<dbReference type="eggNOG" id="arCOG07233">
    <property type="taxonomic scope" value="Archaea"/>
</dbReference>
<dbReference type="Proteomes" id="UP000003980">
    <property type="component" value="Unassembled WGS sequence"/>
</dbReference>
<proteinExistence type="predicted"/>
<dbReference type="InterPro" id="IPR036388">
    <property type="entry name" value="WH-like_DNA-bd_sf"/>
</dbReference>
<dbReference type="PANTHER" id="PTHR30319:SF1">
    <property type="entry name" value="TRANSCRIPTIONAL REPRESSOR PAAX"/>
    <property type="match status" value="1"/>
</dbReference>
<feature type="domain" description="Transcriptional repressor PaaX-like central Cas2-like" evidence="3">
    <location>
        <begin position="84"/>
        <end position="161"/>
    </location>
</feature>
<sequence>MKPQSLVFTIYGDYVLKNRVNLTFQSLVKMMTVFGFTEPAIRAALYRMKKKGIIKEIDGRIELSPEGLKRTMEGVGRVYGEYKHHWDGKWRILVYNLSEERRELRDSLRRELTWLGFGSLAQSTWISPNPVDDTLKEVISRYGSLLKERDHLFFFVATSWGDPQQIVRRCWNLSQIDQAYREFLSKWSTVDPNLDYERAFITKLTLVHEYRKFLNIDPMLPQELLPEDWIGYRAHELFVSLYSKLAPKADEYFTSMVKSKDKVSQTRLRQEG</sequence>
<dbReference type="InterPro" id="IPR048846">
    <property type="entry name" value="PaaX-like_central"/>
</dbReference>
<gene>
    <name evidence="4" type="ORF">MetMK1DRAFT_00015860</name>
</gene>
<dbReference type="OrthoDB" id="36421at2157"/>
<dbReference type="Pfam" id="PF07848">
    <property type="entry name" value="PaaX"/>
    <property type="match status" value="1"/>
</dbReference>
<accession>H2C4Z1</accession>
<dbReference type="PIRSF" id="PIRSF020623">
    <property type="entry name" value="PaaX"/>
    <property type="match status" value="1"/>
</dbReference>
<dbReference type="STRING" id="671065.MetMK1DRAFT_00015860"/>
<evidence type="ECO:0000259" key="1">
    <source>
        <dbReference type="Pfam" id="PF07848"/>
    </source>
</evidence>